<organism evidence="2 3">
    <name type="scientific">Aldrovandia affinis</name>
    <dbReference type="NCBI Taxonomy" id="143900"/>
    <lineage>
        <taxon>Eukaryota</taxon>
        <taxon>Metazoa</taxon>
        <taxon>Chordata</taxon>
        <taxon>Craniata</taxon>
        <taxon>Vertebrata</taxon>
        <taxon>Euteleostomi</taxon>
        <taxon>Actinopterygii</taxon>
        <taxon>Neopterygii</taxon>
        <taxon>Teleostei</taxon>
        <taxon>Notacanthiformes</taxon>
        <taxon>Halosauridae</taxon>
        <taxon>Aldrovandia</taxon>
    </lineage>
</organism>
<evidence type="ECO:0000313" key="3">
    <source>
        <dbReference type="Proteomes" id="UP001221898"/>
    </source>
</evidence>
<feature type="region of interest" description="Disordered" evidence="1">
    <location>
        <begin position="45"/>
        <end position="114"/>
    </location>
</feature>
<reference evidence="2" key="1">
    <citation type="journal article" date="2023" name="Science">
        <title>Genome structures resolve the early diversification of teleost fishes.</title>
        <authorList>
            <person name="Parey E."/>
            <person name="Louis A."/>
            <person name="Montfort J."/>
            <person name="Bouchez O."/>
            <person name="Roques C."/>
            <person name="Iampietro C."/>
            <person name="Lluch J."/>
            <person name="Castinel A."/>
            <person name="Donnadieu C."/>
            <person name="Desvignes T."/>
            <person name="Floi Bucao C."/>
            <person name="Jouanno E."/>
            <person name="Wen M."/>
            <person name="Mejri S."/>
            <person name="Dirks R."/>
            <person name="Jansen H."/>
            <person name="Henkel C."/>
            <person name="Chen W.J."/>
            <person name="Zahm M."/>
            <person name="Cabau C."/>
            <person name="Klopp C."/>
            <person name="Thompson A.W."/>
            <person name="Robinson-Rechavi M."/>
            <person name="Braasch I."/>
            <person name="Lecointre G."/>
            <person name="Bobe J."/>
            <person name="Postlethwait J.H."/>
            <person name="Berthelot C."/>
            <person name="Roest Crollius H."/>
            <person name="Guiguen Y."/>
        </authorList>
    </citation>
    <scope>NUCLEOTIDE SEQUENCE</scope>
    <source>
        <strain evidence="2">NC1722</strain>
    </source>
</reference>
<evidence type="ECO:0000256" key="1">
    <source>
        <dbReference type="SAM" id="MobiDB-lite"/>
    </source>
</evidence>
<dbReference type="EMBL" id="JAINUG010000044">
    <property type="protein sequence ID" value="KAJ8406254.1"/>
    <property type="molecule type" value="Genomic_DNA"/>
</dbReference>
<proteinExistence type="predicted"/>
<name>A0AAD7SP30_9TELE</name>
<gene>
    <name evidence="2" type="ORF">AAFF_G00304850</name>
</gene>
<sequence>MKPYLIACGVPFVAVARAMENDFSGHRGQLELTDGVARGQSDPCFPGTNPNLPSAVLGQRRRGSGSRERPTAVAGPGFTRMNPQPPLRGLSGAESGKEQTGDALDGLAADGQRGGLSLTRHQSRLSAKRQPVEIGNRPACTTAISL</sequence>
<protein>
    <submittedName>
        <fullName evidence="2">Uncharacterized protein</fullName>
    </submittedName>
</protein>
<dbReference type="Proteomes" id="UP001221898">
    <property type="component" value="Unassembled WGS sequence"/>
</dbReference>
<evidence type="ECO:0000313" key="2">
    <source>
        <dbReference type="EMBL" id="KAJ8406254.1"/>
    </source>
</evidence>
<keyword evidence="3" id="KW-1185">Reference proteome</keyword>
<accession>A0AAD7SP30</accession>
<comment type="caution">
    <text evidence="2">The sequence shown here is derived from an EMBL/GenBank/DDBJ whole genome shotgun (WGS) entry which is preliminary data.</text>
</comment>
<dbReference type="AlphaFoldDB" id="A0AAD7SP30"/>